<evidence type="ECO:0000313" key="3">
    <source>
        <dbReference type="Proteomes" id="UP001058974"/>
    </source>
</evidence>
<keyword evidence="3" id="KW-1185">Reference proteome</keyword>
<name>A0A9D4YIN1_PEA</name>
<dbReference type="PANTHER" id="PTHR47926">
    <property type="entry name" value="PENTATRICOPEPTIDE REPEAT-CONTAINING PROTEIN"/>
    <property type="match status" value="1"/>
</dbReference>
<dbReference type="Gramene" id="Psat02G0556900-T1">
    <property type="protein sequence ID" value="KAI5440291.1"/>
    <property type="gene ID" value="KIW84_025569"/>
</dbReference>
<dbReference type="Proteomes" id="UP001058974">
    <property type="component" value="Chromosome 2"/>
</dbReference>
<comment type="caution">
    <text evidence="2">The sequence shown here is derived from an EMBL/GenBank/DDBJ whole genome shotgun (WGS) entry which is preliminary data.</text>
</comment>
<evidence type="ECO:0008006" key="4">
    <source>
        <dbReference type="Google" id="ProtNLM"/>
    </source>
</evidence>
<dbReference type="GO" id="GO:0009451">
    <property type="term" value="P:RNA modification"/>
    <property type="evidence" value="ECO:0007669"/>
    <property type="project" value="InterPro"/>
</dbReference>
<dbReference type="Pfam" id="PF01535">
    <property type="entry name" value="PPR"/>
    <property type="match status" value="1"/>
</dbReference>
<dbReference type="InterPro" id="IPR046848">
    <property type="entry name" value="E_motif"/>
</dbReference>
<gene>
    <name evidence="2" type="ORF">KIW84_025569</name>
</gene>
<dbReference type="InterPro" id="IPR011990">
    <property type="entry name" value="TPR-like_helical_dom_sf"/>
</dbReference>
<dbReference type="AlphaFoldDB" id="A0A9D4YIN1"/>
<dbReference type="PANTHER" id="PTHR47926:SF347">
    <property type="entry name" value="PENTATRICOPEPTIDE REPEAT-CONTAINING PROTEIN"/>
    <property type="match status" value="1"/>
</dbReference>
<dbReference type="InterPro" id="IPR002885">
    <property type="entry name" value="PPR_rpt"/>
</dbReference>
<dbReference type="InterPro" id="IPR046960">
    <property type="entry name" value="PPR_At4g14850-like_plant"/>
</dbReference>
<dbReference type="Pfam" id="PF13812">
    <property type="entry name" value="PPR_3"/>
    <property type="match status" value="1"/>
</dbReference>
<evidence type="ECO:0000313" key="2">
    <source>
        <dbReference type="EMBL" id="KAI5440291.1"/>
    </source>
</evidence>
<reference evidence="2 3" key="1">
    <citation type="journal article" date="2022" name="Nat. Genet.">
        <title>Improved pea reference genome and pan-genome highlight genomic features and evolutionary characteristics.</title>
        <authorList>
            <person name="Yang T."/>
            <person name="Liu R."/>
            <person name="Luo Y."/>
            <person name="Hu S."/>
            <person name="Wang D."/>
            <person name="Wang C."/>
            <person name="Pandey M.K."/>
            <person name="Ge S."/>
            <person name="Xu Q."/>
            <person name="Li N."/>
            <person name="Li G."/>
            <person name="Huang Y."/>
            <person name="Saxena R.K."/>
            <person name="Ji Y."/>
            <person name="Li M."/>
            <person name="Yan X."/>
            <person name="He Y."/>
            <person name="Liu Y."/>
            <person name="Wang X."/>
            <person name="Xiang C."/>
            <person name="Varshney R.K."/>
            <person name="Ding H."/>
            <person name="Gao S."/>
            <person name="Zong X."/>
        </authorList>
    </citation>
    <scope>NUCLEOTIDE SEQUENCE [LARGE SCALE GENOMIC DNA]</scope>
    <source>
        <strain evidence="2 3">cv. Zhongwan 6</strain>
    </source>
</reference>
<dbReference type="Pfam" id="PF20431">
    <property type="entry name" value="E_motif"/>
    <property type="match status" value="1"/>
</dbReference>
<protein>
    <recommendedName>
        <fullName evidence="4">Pentatricopeptide repeat-containing protein</fullName>
    </recommendedName>
</protein>
<proteinExistence type="predicted"/>
<sequence length="258" mass="29025">MLVVHALLDMYLNCGDMCAAKGSFDEFSDKNLVVYNTIMSNYVQHGMAGEVLVVLVENQIRNELESWDNISNAIIDMYMKCGKRKTACKVFDSMSNKTVSNLVSWNTMIGVTAMVQANIFEEAIGFFKETQNQGISAHYADKKITQLALHRVGTQMLLSDIYAPAGKWTDVARVREQMKEKGFQKVPWSSSIEVFRLIREFTSGDESHTVIELILRELNCTLSQVGYVPDTTNVLILMNRGKGICSADIVKNLSWLID</sequence>
<organism evidence="2 3">
    <name type="scientific">Pisum sativum</name>
    <name type="common">Garden pea</name>
    <name type="synonym">Lathyrus oleraceus</name>
    <dbReference type="NCBI Taxonomy" id="3888"/>
    <lineage>
        <taxon>Eukaryota</taxon>
        <taxon>Viridiplantae</taxon>
        <taxon>Streptophyta</taxon>
        <taxon>Embryophyta</taxon>
        <taxon>Tracheophyta</taxon>
        <taxon>Spermatophyta</taxon>
        <taxon>Magnoliopsida</taxon>
        <taxon>eudicotyledons</taxon>
        <taxon>Gunneridae</taxon>
        <taxon>Pentapetalae</taxon>
        <taxon>rosids</taxon>
        <taxon>fabids</taxon>
        <taxon>Fabales</taxon>
        <taxon>Fabaceae</taxon>
        <taxon>Papilionoideae</taxon>
        <taxon>50 kb inversion clade</taxon>
        <taxon>NPAAA clade</taxon>
        <taxon>Hologalegina</taxon>
        <taxon>IRL clade</taxon>
        <taxon>Fabeae</taxon>
        <taxon>Lathyrus</taxon>
    </lineage>
</organism>
<dbReference type="GO" id="GO:0003723">
    <property type="term" value="F:RNA binding"/>
    <property type="evidence" value="ECO:0007669"/>
    <property type="project" value="InterPro"/>
</dbReference>
<dbReference type="Gene3D" id="1.25.40.10">
    <property type="entry name" value="Tetratricopeptide repeat domain"/>
    <property type="match status" value="2"/>
</dbReference>
<keyword evidence="1" id="KW-0677">Repeat</keyword>
<accession>A0A9D4YIN1</accession>
<evidence type="ECO:0000256" key="1">
    <source>
        <dbReference type="ARBA" id="ARBA00022737"/>
    </source>
</evidence>
<dbReference type="EMBL" id="JAMSHJ010000002">
    <property type="protein sequence ID" value="KAI5440291.1"/>
    <property type="molecule type" value="Genomic_DNA"/>
</dbReference>